<evidence type="ECO:0000313" key="3">
    <source>
        <dbReference type="EMBL" id="KAK4320765.1"/>
    </source>
</evidence>
<organism evidence="3 4">
    <name type="scientific">Petrolisthes manimaculis</name>
    <dbReference type="NCBI Taxonomy" id="1843537"/>
    <lineage>
        <taxon>Eukaryota</taxon>
        <taxon>Metazoa</taxon>
        <taxon>Ecdysozoa</taxon>
        <taxon>Arthropoda</taxon>
        <taxon>Crustacea</taxon>
        <taxon>Multicrustacea</taxon>
        <taxon>Malacostraca</taxon>
        <taxon>Eumalacostraca</taxon>
        <taxon>Eucarida</taxon>
        <taxon>Decapoda</taxon>
        <taxon>Pleocyemata</taxon>
        <taxon>Anomura</taxon>
        <taxon>Galatheoidea</taxon>
        <taxon>Porcellanidae</taxon>
        <taxon>Petrolisthes</taxon>
    </lineage>
</organism>
<evidence type="ECO:0000313" key="4">
    <source>
        <dbReference type="Proteomes" id="UP001292094"/>
    </source>
</evidence>
<dbReference type="AlphaFoldDB" id="A0AAE1UJ02"/>
<comment type="caution">
    <text evidence="3">The sequence shown here is derived from an EMBL/GenBank/DDBJ whole genome shotgun (WGS) entry which is preliminary data.</text>
</comment>
<dbReference type="GO" id="GO:0008270">
    <property type="term" value="F:zinc ion binding"/>
    <property type="evidence" value="ECO:0007669"/>
    <property type="project" value="UniProtKB-KW"/>
</dbReference>
<dbReference type="Gene3D" id="3.30.160.60">
    <property type="entry name" value="Classic Zinc Finger"/>
    <property type="match status" value="1"/>
</dbReference>
<dbReference type="SUPFAM" id="SSF57667">
    <property type="entry name" value="beta-beta-alpha zinc fingers"/>
    <property type="match status" value="1"/>
</dbReference>
<keyword evidence="1" id="KW-0862">Zinc</keyword>
<feature type="domain" description="C2H2-type" evidence="2">
    <location>
        <begin position="23"/>
        <end position="48"/>
    </location>
</feature>
<dbReference type="Pfam" id="PF05605">
    <property type="entry name" value="zf-Di19"/>
    <property type="match status" value="1"/>
</dbReference>
<sequence length="131" mass="14430">MGDKLVFDDGDGGPSLASDDTSQYCPYCGKVIRHRSNLRKHIADIHSGVYYQFRCAVCDKVFRTKNSMLTHTYRQHPGIKAVLYPRACLVLTVGNYSPAQVACASTSGTYTLQVALSGAPFATSRPKIRMH</sequence>
<evidence type="ECO:0000259" key="2">
    <source>
        <dbReference type="PROSITE" id="PS50157"/>
    </source>
</evidence>
<dbReference type="InterPro" id="IPR013087">
    <property type="entry name" value="Znf_C2H2_type"/>
</dbReference>
<dbReference type="PROSITE" id="PS00028">
    <property type="entry name" value="ZINC_FINGER_C2H2_1"/>
    <property type="match status" value="2"/>
</dbReference>
<proteinExistence type="predicted"/>
<evidence type="ECO:0000256" key="1">
    <source>
        <dbReference type="PROSITE-ProRule" id="PRU00042"/>
    </source>
</evidence>
<name>A0AAE1UJ02_9EUCA</name>
<dbReference type="SMART" id="SM00355">
    <property type="entry name" value="ZnF_C2H2"/>
    <property type="match status" value="2"/>
</dbReference>
<dbReference type="Proteomes" id="UP001292094">
    <property type="component" value="Unassembled WGS sequence"/>
</dbReference>
<accession>A0AAE1UJ02</accession>
<keyword evidence="4" id="KW-1185">Reference proteome</keyword>
<dbReference type="InterPro" id="IPR036236">
    <property type="entry name" value="Znf_C2H2_sf"/>
</dbReference>
<feature type="domain" description="C2H2-type" evidence="2">
    <location>
        <begin position="53"/>
        <end position="81"/>
    </location>
</feature>
<keyword evidence="1" id="KW-0479">Metal-binding</keyword>
<dbReference type="PROSITE" id="PS50157">
    <property type="entry name" value="ZINC_FINGER_C2H2_2"/>
    <property type="match status" value="2"/>
</dbReference>
<dbReference type="EMBL" id="JAWZYT010000639">
    <property type="protein sequence ID" value="KAK4320765.1"/>
    <property type="molecule type" value="Genomic_DNA"/>
</dbReference>
<reference evidence="3" key="1">
    <citation type="submission" date="2023-11" db="EMBL/GenBank/DDBJ databases">
        <title>Genome assemblies of two species of porcelain crab, Petrolisthes cinctipes and Petrolisthes manimaculis (Anomura: Porcellanidae).</title>
        <authorList>
            <person name="Angst P."/>
        </authorList>
    </citation>
    <scope>NUCLEOTIDE SEQUENCE</scope>
    <source>
        <strain evidence="3">PB745_02</strain>
        <tissue evidence="3">Gill</tissue>
    </source>
</reference>
<gene>
    <name evidence="3" type="ORF">Pmani_008384</name>
</gene>
<keyword evidence="1" id="KW-0863">Zinc-finger</keyword>
<dbReference type="InterPro" id="IPR008598">
    <property type="entry name" value="Di19_Zn-bd"/>
</dbReference>
<protein>
    <recommendedName>
        <fullName evidence="2">C2H2-type domain-containing protein</fullName>
    </recommendedName>
</protein>